<gene>
    <name evidence="6" type="ORF">HNP65_001433</name>
</gene>
<feature type="domain" description="Alanine racemase N-terminal" evidence="5">
    <location>
        <begin position="15"/>
        <end position="226"/>
    </location>
</feature>
<comment type="similarity">
    <text evidence="2 4">Belongs to the pyridoxal phosphate-binding protein YggS/PROSC family.</text>
</comment>
<evidence type="ECO:0000256" key="2">
    <source>
        <dbReference type="HAMAP-Rule" id="MF_02087"/>
    </source>
</evidence>
<dbReference type="CDD" id="cd00635">
    <property type="entry name" value="PLPDE_III_YBL036c_like"/>
    <property type="match status" value="1"/>
</dbReference>
<dbReference type="PANTHER" id="PTHR10146">
    <property type="entry name" value="PROLINE SYNTHETASE CO-TRANSCRIBED BACTERIAL HOMOLOG PROTEIN"/>
    <property type="match status" value="1"/>
</dbReference>
<proteinExistence type="inferred from homology"/>
<dbReference type="GO" id="GO:0030170">
    <property type="term" value="F:pyridoxal phosphate binding"/>
    <property type="evidence" value="ECO:0007669"/>
    <property type="project" value="UniProtKB-UniRule"/>
</dbReference>
<dbReference type="PROSITE" id="PS01211">
    <property type="entry name" value="UPF0001"/>
    <property type="match status" value="1"/>
</dbReference>
<dbReference type="Pfam" id="PF01168">
    <property type="entry name" value="Ala_racemase_N"/>
    <property type="match status" value="1"/>
</dbReference>
<dbReference type="InterPro" id="IPR029066">
    <property type="entry name" value="PLP-binding_barrel"/>
</dbReference>
<comment type="function">
    <text evidence="2">Pyridoxal 5'-phosphate (PLP)-binding protein, which is involved in PLP homeostasis.</text>
</comment>
<dbReference type="PANTHER" id="PTHR10146:SF14">
    <property type="entry name" value="PYRIDOXAL PHOSPHATE HOMEOSTASIS PROTEIN"/>
    <property type="match status" value="1"/>
</dbReference>
<evidence type="ECO:0000313" key="7">
    <source>
        <dbReference type="Proteomes" id="UP000555828"/>
    </source>
</evidence>
<evidence type="ECO:0000259" key="5">
    <source>
        <dbReference type="Pfam" id="PF01168"/>
    </source>
</evidence>
<dbReference type="HAMAP" id="MF_02087">
    <property type="entry name" value="PLP_homeostasis"/>
    <property type="match status" value="1"/>
</dbReference>
<dbReference type="InterPro" id="IPR011078">
    <property type="entry name" value="PyrdxlP_homeostasis"/>
</dbReference>
<dbReference type="PIRSF" id="PIRSF004848">
    <property type="entry name" value="YBL036c_PLPDEIII"/>
    <property type="match status" value="1"/>
</dbReference>
<comment type="cofactor">
    <cofactor evidence="3">
        <name>pyridoxal 5'-phosphate</name>
        <dbReference type="ChEBI" id="CHEBI:597326"/>
    </cofactor>
</comment>
<evidence type="ECO:0000256" key="4">
    <source>
        <dbReference type="RuleBase" id="RU004514"/>
    </source>
</evidence>
<dbReference type="AlphaFoldDB" id="A0A841GU21"/>
<evidence type="ECO:0000256" key="3">
    <source>
        <dbReference type="PIRSR" id="PIRSR004848-1"/>
    </source>
</evidence>
<feature type="modified residue" description="N6-(pyridoxal phosphate)lysine" evidence="2 3">
    <location>
        <position position="37"/>
    </location>
</feature>
<name>A0A841GU21_9BACT</name>
<protein>
    <recommendedName>
        <fullName evidence="2">Pyridoxal phosphate homeostasis protein</fullName>
        <shortName evidence="2">PLP homeostasis protein</shortName>
    </recommendedName>
</protein>
<evidence type="ECO:0000313" key="6">
    <source>
        <dbReference type="EMBL" id="MBB6062970.1"/>
    </source>
</evidence>
<dbReference type="SUPFAM" id="SSF51419">
    <property type="entry name" value="PLP-binding barrel"/>
    <property type="match status" value="1"/>
</dbReference>
<dbReference type="EMBL" id="JACHEX010000004">
    <property type="protein sequence ID" value="MBB6062970.1"/>
    <property type="molecule type" value="Genomic_DNA"/>
</dbReference>
<dbReference type="FunFam" id="3.20.20.10:FF:000018">
    <property type="entry name" value="Pyridoxal phosphate homeostasis protein"/>
    <property type="match status" value="1"/>
</dbReference>
<dbReference type="Gene3D" id="3.20.20.10">
    <property type="entry name" value="Alanine racemase"/>
    <property type="match status" value="1"/>
</dbReference>
<reference evidence="6 7" key="1">
    <citation type="submission" date="2020-08" db="EMBL/GenBank/DDBJ databases">
        <title>Genomic Encyclopedia of Type Strains, Phase IV (KMG-IV): sequencing the most valuable type-strain genomes for metagenomic binning, comparative biology and taxonomic classification.</title>
        <authorList>
            <person name="Goeker M."/>
        </authorList>
    </citation>
    <scope>NUCLEOTIDE SEQUENCE [LARGE SCALE GENOMIC DNA]</scope>
    <source>
        <strain evidence="6 7">DSM 13481</strain>
    </source>
</reference>
<dbReference type="NCBIfam" id="TIGR00044">
    <property type="entry name" value="YggS family pyridoxal phosphate-dependent enzyme"/>
    <property type="match status" value="1"/>
</dbReference>
<dbReference type="Proteomes" id="UP000555828">
    <property type="component" value="Unassembled WGS sequence"/>
</dbReference>
<accession>A0A841GU21</accession>
<evidence type="ECO:0000256" key="1">
    <source>
        <dbReference type="ARBA" id="ARBA00022898"/>
    </source>
</evidence>
<keyword evidence="1 2" id="KW-0663">Pyridoxal phosphate</keyword>
<sequence length="228" mass="26151">MMSEIYKRYMEVVNSIKNKCKQIDRDCSKIKLVAVSKTFPVEVLKEAYDSGINIFGENYAQELRDKSKALRDYNIEWHFIGRIQLNKLKYVVPVASLIHSVSRSEEIKEIDKISKKLGKIQEILIQVNVSGEETKSGVKPEHLMDLIEKSKSYENVKVIGLMTMAPFTDNEEIIRNVFKKTRLLRDSVSKEFPNVVELSMGMSNDYLIALEEGATILRIGSKIFGPRK</sequence>
<keyword evidence="7" id="KW-1185">Reference proteome</keyword>
<comment type="caution">
    <text evidence="6">The sequence shown here is derived from an EMBL/GenBank/DDBJ whole genome shotgun (WGS) entry which is preliminary data.</text>
</comment>
<organism evidence="6 7">
    <name type="scientific">Thermosipho japonicus</name>
    <dbReference type="NCBI Taxonomy" id="90323"/>
    <lineage>
        <taxon>Bacteria</taxon>
        <taxon>Thermotogati</taxon>
        <taxon>Thermotogota</taxon>
        <taxon>Thermotogae</taxon>
        <taxon>Thermotogales</taxon>
        <taxon>Fervidobacteriaceae</taxon>
        <taxon>Thermosipho</taxon>
    </lineage>
</organism>
<dbReference type="InterPro" id="IPR001608">
    <property type="entry name" value="Ala_racemase_N"/>
</dbReference>